<dbReference type="PANTHER" id="PTHR30408">
    <property type="entry name" value="TYPE-1 RESTRICTION ENZYME ECOKI SPECIFICITY PROTEIN"/>
    <property type="match status" value="1"/>
</dbReference>
<keyword evidence="3" id="KW-0238">DNA-binding</keyword>
<dbReference type="GO" id="GO:0009307">
    <property type="term" value="P:DNA restriction-modification system"/>
    <property type="evidence" value="ECO:0007669"/>
    <property type="project" value="UniProtKB-KW"/>
</dbReference>
<dbReference type="SUPFAM" id="SSF116734">
    <property type="entry name" value="DNA methylase specificity domain"/>
    <property type="match status" value="2"/>
</dbReference>
<protein>
    <submittedName>
        <fullName evidence="5">Type I restriction enzyme, S subunit</fullName>
    </submittedName>
</protein>
<evidence type="ECO:0000256" key="3">
    <source>
        <dbReference type="ARBA" id="ARBA00023125"/>
    </source>
</evidence>
<dbReference type="InterPro" id="IPR044946">
    <property type="entry name" value="Restrct_endonuc_typeI_TRD_sf"/>
</dbReference>
<organism evidence="5 6">
    <name type="scientific">Sphingobium xenophagum</name>
    <dbReference type="NCBI Taxonomy" id="121428"/>
    <lineage>
        <taxon>Bacteria</taxon>
        <taxon>Pseudomonadati</taxon>
        <taxon>Pseudomonadota</taxon>
        <taxon>Alphaproteobacteria</taxon>
        <taxon>Sphingomonadales</taxon>
        <taxon>Sphingomonadaceae</taxon>
        <taxon>Sphingobium</taxon>
    </lineage>
</organism>
<accession>A0A401J026</accession>
<dbReference type="GO" id="GO:0003677">
    <property type="term" value="F:DNA binding"/>
    <property type="evidence" value="ECO:0007669"/>
    <property type="project" value="UniProtKB-KW"/>
</dbReference>
<comment type="caution">
    <text evidence="5">The sequence shown here is derived from an EMBL/GenBank/DDBJ whole genome shotgun (WGS) entry which is preliminary data.</text>
</comment>
<dbReference type="EMBL" id="BBQY01000004">
    <property type="protein sequence ID" value="GBH29976.1"/>
    <property type="molecule type" value="Genomic_DNA"/>
</dbReference>
<evidence type="ECO:0000313" key="6">
    <source>
        <dbReference type="Proteomes" id="UP000290975"/>
    </source>
</evidence>
<dbReference type="AlphaFoldDB" id="A0A401J026"/>
<feature type="domain" description="Type I restriction modification DNA specificity" evidence="4">
    <location>
        <begin position="225"/>
        <end position="398"/>
    </location>
</feature>
<proteinExistence type="inferred from homology"/>
<dbReference type="Pfam" id="PF01420">
    <property type="entry name" value="Methylase_S"/>
    <property type="match status" value="1"/>
</dbReference>
<comment type="similarity">
    <text evidence="1">Belongs to the type-I restriction system S methylase family.</text>
</comment>
<keyword evidence="6" id="KW-1185">Reference proteome</keyword>
<sequence>MWADIPDDWEKAYFGDILAEKSSRERVKADAEYKMLGVRWYGNGPFHRETRKGAEQSAAHLFRVQYGDVIYNKLFAWKGSFGVVEESLSGCFVSNEFPLFSIDLRKANAGFIARILRAPRLADRANIVSTGTTSISRNRLDERDFLRFPLSLPPYVEQLAISEVLQSVDDEIDRTRDLLKSLAAAKFAVMRDLLTCGMRRDAAHLQPLPERWVLGRVAGDVTHIPADWKLVRLTSVAKLESGHTPDRKRPDYWGGDVPWLSLGDTNGLGGLTVSTTTECATQLGIQNSSARVLPVDTVVFSRTATVGKATRLAVPMATSQDFANWVCGPKICPRYLVQVFRHMRREWDRLQEGSTHQTIYMPVFKKLQILLPPKDEQTKIADAGDAFDLRIEAEQNKLVEFANVRAALAQELLSGRLRLPPAMVARFANVAAQPEVAVA</sequence>
<evidence type="ECO:0000259" key="4">
    <source>
        <dbReference type="Pfam" id="PF01420"/>
    </source>
</evidence>
<evidence type="ECO:0000256" key="2">
    <source>
        <dbReference type="ARBA" id="ARBA00022747"/>
    </source>
</evidence>
<keyword evidence="2" id="KW-0680">Restriction system</keyword>
<dbReference type="Gene3D" id="3.90.220.20">
    <property type="entry name" value="DNA methylase specificity domains"/>
    <property type="match status" value="2"/>
</dbReference>
<dbReference type="Gene3D" id="1.10.287.1120">
    <property type="entry name" value="Bipartite methylase S protein"/>
    <property type="match status" value="1"/>
</dbReference>
<dbReference type="CDD" id="cd17248">
    <property type="entry name" value="RMtype1_S_AmiI-TRD2-CR2_like"/>
    <property type="match status" value="1"/>
</dbReference>
<dbReference type="InterPro" id="IPR052021">
    <property type="entry name" value="Type-I_RS_S_subunit"/>
</dbReference>
<dbReference type="InterPro" id="IPR000055">
    <property type="entry name" value="Restrct_endonuc_typeI_TRD"/>
</dbReference>
<dbReference type="Proteomes" id="UP000290975">
    <property type="component" value="Unassembled WGS sequence"/>
</dbReference>
<evidence type="ECO:0000313" key="5">
    <source>
        <dbReference type="EMBL" id="GBH29976.1"/>
    </source>
</evidence>
<evidence type="ECO:0000256" key="1">
    <source>
        <dbReference type="ARBA" id="ARBA00010923"/>
    </source>
</evidence>
<gene>
    <name evidence="5" type="ORF">MBESOW_P1229</name>
</gene>
<name>A0A401J026_SPHXE</name>
<dbReference type="PANTHER" id="PTHR30408:SF12">
    <property type="entry name" value="TYPE I RESTRICTION ENZYME MJAVIII SPECIFICITY SUBUNIT"/>
    <property type="match status" value="1"/>
</dbReference>
<dbReference type="RefSeq" id="WP_130752359.1">
    <property type="nucleotide sequence ID" value="NZ_BBQY01000004.1"/>
</dbReference>
<reference evidence="5 6" key="1">
    <citation type="submission" date="2014-12" db="EMBL/GenBank/DDBJ databases">
        <title>Whole genome sequencing of Sphingobium xenophagum OW59.</title>
        <authorList>
            <person name="Ohta Y."/>
            <person name="Nishi S."/>
            <person name="Hatada Y."/>
        </authorList>
    </citation>
    <scope>NUCLEOTIDE SEQUENCE [LARGE SCALE GENOMIC DNA]</scope>
    <source>
        <strain evidence="5 6">OW59</strain>
    </source>
</reference>